<keyword evidence="2" id="KW-1185">Reference proteome</keyword>
<dbReference type="Proteomes" id="UP000295165">
    <property type="component" value="Unassembled WGS sequence"/>
</dbReference>
<dbReference type="InterPro" id="IPR025662">
    <property type="entry name" value="Sigma_54_int_dom_ATP-bd_1"/>
</dbReference>
<evidence type="ECO:0000313" key="2">
    <source>
        <dbReference type="Proteomes" id="UP000295165"/>
    </source>
</evidence>
<protein>
    <submittedName>
        <fullName evidence="1">Uncharacterized protein</fullName>
    </submittedName>
</protein>
<reference evidence="1 2" key="1">
    <citation type="journal article" date="2019" name="Sci. Rep.">
        <title>Extended insight into the Mycobacterium chelonae-abscessus complex through whole genome sequencing of Mycobacterium salmoniphilum outbreak and Mycobacterium salmoniphilum-like strains.</title>
        <authorList>
            <person name="Behra P.R.K."/>
            <person name="Das S."/>
            <person name="Pettersson B.M.F."/>
            <person name="Shirreff L."/>
            <person name="DuCote T."/>
            <person name="Jacobsson K.G."/>
            <person name="Ennis D.G."/>
            <person name="Kirsebom L.A."/>
        </authorList>
    </citation>
    <scope>NUCLEOTIDE SEQUENCE [LARGE SCALE GENOMIC DNA]</scope>
    <source>
        <strain evidence="1 2">CCUG 63697</strain>
    </source>
</reference>
<organism evidence="1 2">
    <name type="scientific">Mycobacteroides franklinii</name>
    <dbReference type="NCBI Taxonomy" id="948102"/>
    <lineage>
        <taxon>Bacteria</taxon>
        <taxon>Bacillati</taxon>
        <taxon>Actinomycetota</taxon>
        <taxon>Actinomycetes</taxon>
        <taxon>Mycobacteriales</taxon>
        <taxon>Mycobacteriaceae</taxon>
        <taxon>Mycobacteroides</taxon>
    </lineage>
</organism>
<comment type="caution">
    <text evidence="1">The sequence shown here is derived from an EMBL/GenBank/DDBJ whole genome shotgun (WGS) entry which is preliminary data.</text>
</comment>
<dbReference type="InterPro" id="IPR027417">
    <property type="entry name" value="P-loop_NTPase"/>
</dbReference>
<dbReference type="AlphaFoldDB" id="A0A4R8QZI9"/>
<dbReference type="PROSITE" id="PS00675">
    <property type="entry name" value="SIGMA54_INTERACT_1"/>
    <property type="match status" value="1"/>
</dbReference>
<accession>A0A4R8QZI9</accession>
<proteinExistence type="predicted"/>
<dbReference type="SUPFAM" id="SSF52540">
    <property type="entry name" value="P-loop containing nucleoside triphosphate hydrolases"/>
    <property type="match status" value="1"/>
</dbReference>
<evidence type="ECO:0000313" key="1">
    <source>
        <dbReference type="EMBL" id="TDZ49205.1"/>
    </source>
</evidence>
<dbReference type="Gene3D" id="3.40.50.300">
    <property type="entry name" value="P-loop containing nucleotide triphosphate hydrolases"/>
    <property type="match status" value="1"/>
</dbReference>
<name>A0A4R8QZI9_9MYCO</name>
<dbReference type="EMBL" id="PECC01000028">
    <property type="protein sequence ID" value="TDZ49205.1"/>
    <property type="molecule type" value="Genomic_DNA"/>
</dbReference>
<gene>
    <name evidence="1" type="ORF">CCUG63697_03741</name>
</gene>
<sequence length="926" mass="102017">MMNPMRPEVWQVVTRTGPVVLVTGDTGTGKSSVIQATTEQYPNTFVAPPVAVCMFDSGALQAAMFDVLATALATAQPGQVKWRDLARRLRHATREAAIEVGKALADAVIEEVVELAKARLGENAGQGLLKFYKAVKKDGSADLRRTLRTQTDSNVVRLLMRTGEEVAAVAGRDIVITLDEGNRLSDDDQRVLASIAAHPAKRVRIVITWSTAEVESLPGLTRLRKLGLEEIQVSGLSYDDVKQWLTTERLAPHADDIYALTAGYPLLVESLVAHLQSGDGLDRYSAPTLFNDVLDDALSRLPVDANHAARKLSAFAYPLPEEEIPGFLGLEPIAWGAIRDALERERVFSVAYPGRTWFHEARRSYLWSAVLTEPERDQVGQEAYSKLLEQQRNNDMPYVGGLFRQIAALASHARESQVQNPNLSAVLNLNANHLAVLAAAIELENIKPNLSTPADQVVIHAHTAFGADRRKALEALTDLDSSGVIRLHEIPHEEPGQTESRVDLLLDYECSVVARGRIQASLGKTAVPQLTDHVVRAHLERVRQESYAIITEAGHADAMGVIANANLVRAPAQLKRVGDPLVGVWLRYGDQPVTVVGVFNNNTHRSAAERELANLAGASFGRRLVVDRTFRDPTTTIASLRFIYAIYYATGLKVHTNGSEYGLENTNALPMEEFAQRQVDLLGLLRSETDELEREVYDLTAPAGVAIARRNKTEYRLGIQGAAHVYPMDFDEIESILNRGSQVHARMELALNLPPNITTKHLTTQTWPDERTQDPVVELLGTLRKQAAEFNARQPRTVVHLEKRRLQRQLTMAHIRGQQLARRMSETITIGGERGVRPSRALRLVIHTHGPRNRPTRRAAICALPPGDPNDVQIRYVSDTSVENAEAAYKAAFGADADTTDLHACMLPEMLALLLGFADNEIEVIG</sequence>